<feature type="domain" description="Cyclin-like" evidence="7">
    <location>
        <begin position="89"/>
        <end position="185"/>
    </location>
</feature>
<dbReference type="EMBL" id="HG996473">
    <property type="protein sequence ID" value="CAG1855977.1"/>
    <property type="molecule type" value="Genomic_DNA"/>
</dbReference>
<dbReference type="InterPro" id="IPR006671">
    <property type="entry name" value="Cyclin_N"/>
</dbReference>
<sequence>MDEPGCSRSISGLLCQEDATGIDLDLDSPTDDSELSQAFLVLKATDLCEEEYIEKLVSKESSFERQIGEFCLVPATESWLKRARSDAIKWILKASPHLNALILTRARFGFGFRTAFLAATYFDRFFARRRIDNEKPWALRLLSMACLSVAAKMEEYRAPLLSELQIQGYAFDSNGVQRMELLLLDTLQWRMDCVTPFEYLSYFRCKFRCDADDPEESLRKVTALIFAAVDAINLASYCSFTIAAAAILAASSSMYTKESMETKMSAIPLFGSSSEKEHVFSCYNIMTQDPPKNMRSPKRLASPGASESCSSITGVIDGASFGLPRNKRRRLQLPDTH</sequence>
<organism evidence="8">
    <name type="scientific">Musa acuminata subsp. malaccensis</name>
    <name type="common">Wild banana</name>
    <name type="synonym">Musa malaccensis</name>
    <dbReference type="NCBI Taxonomy" id="214687"/>
    <lineage>
        <taxon>Eukaryota</taxon>
        <taxon>Viridiplantae</taxon>
        <taxon>Streptophyta</taxon>
        <taxon>Embryophyta</taxon>
        <taxon>Tracheophyta</taxon>
        <taxon>Spermatophyta</taxon>
        <taxon>Magnoliopsida</taxon>
        <taxon>Liliopsida</taxon>
        <taxon>Zingiberales</taxon>
        <taxon>Musaceae</taxon>
        <taxon>Musa</taxon>
    </lineage>
</organism>
<keyword evidence="4" id="KW-0131">Cell cycle</keyword>
<evidence type="ECO:0000313" key="8">
    <source>
        <dbReference type="EMBL" id="CAG1855977.1"/>
    </source>
</evidence>
<dbReference type="InterPro" id="IPR036915">
    <property type="entry name" value="Cyclin-like_sf"/>
</dbReference>
<evidence type="ECO:0000256" key="2">
    <source>
        <dbReference type="ARBA" id="ARBA00022618"/>
    </source>
</evidence>
<keyword evidence="3 5" id="KW-0195">Cyclin</keyword>
<evidence type="ECO:0000256" key="3">
    <source>
        <dbReference type="ARBA" id="ARBA00023127"/>
    </source>
</evidence>
<evidence type="ECO:0000256" key="1">
    <source>
        <dbReference type="ARBA" id="ARBA00009065"/>
    </source>
</evidence>
<dbReference type="AlphaFoldDB" id="A0A8D7ATS0"/>
<gene>
    <name evidence="8" type="ORF">GSMUA_46610.1</name>
</gene>
<feature type="region of interest" description="Disordered" evidence="6">
    <location>
        <begin position="290"/>
        <end position="309"/>
    </location>
</feature>
<comment type="similarity">
    <text evidence="1">Belongs to the cyclin family. Cyclin D subfamily.</text>
</comment>
<dbReference type="PANTHER" id="PTHR10177">
    <property type="entry name" value="CYCLINS"/>
    <property type="match status" value="1"/>
</dbReference>
<accession>A0A8D7ATS0</accession>
<dbReference type="CDD" id="cd20543">
    <property type="entry name" value="CYCLIN_AtCycD-like_rpt1"/>
    <property type="match status" value="1"/>
</dbReference>
<dbReference type="SMART" id="SM00385">
    <property type="entry name" value="CYCLIN"/>
    <property type="match status" value="1"/>
</dbReference>
<dbReference type="GO" id="GO:0051301">
    <property type="term" value="P:cell division"/>
    <property type="evidence" value="ECO:0007669"/>
    <property type="project" value="UniProtKB-KW"/>
</dbReference>
<name>A0A8D7ATS0_MUSAM</name>
<evidence type="ECO:0000256" key="5">
    <source>
        <dbReference type="RuleBase" id="RU000383"/>
    </source>
</evidence>
<evidence type="ECO:0000256" key="6">
    <source>
        <dbReference type="SAM" id="MobiDB-lite"/>
    </source>
</evidence>
<reference evidence="8" key="1">
    <citation type="submission" date="2021-03" db="EMBL/GenBank/DDBJ databases">
        <authorList>
            <consortium name="Genoscope - CEA"/>
            <person name="William W."/>
        </authorList>
    </citation>
    <scope>NUCLEOTIDE SEQUENCE</scope>
    <source>
        <strain evidence="8">Doubled-haploid Pahang</strain>
    </source>
</reference>
<dbReference type="Pfam" id="PF00134">
    <property type="entry name" value="Cyclin_N"/>
    <property type="match status" value="1"/>
</dbReference>
<protein>
    <submittedName>
        <fullName evidence="8">(wild Malaysian banana) hypothetical protein</fullName>
    </submittedName>
</protein>
<proteinExistence type="inferred from homology"/>
<evidence type="ECO:0000259" key="7">
    <source>
        <dbReference type="SMART" id="SM00385"/>
    </source>
</evidence>
<dbReference type="Gene3D" id="1.10.472.10">
    <property type="entry name" value="Cyclin-like"/>
    <property type="match status" value="1"/>
</dbReference>
<dbReference type="SUPFAM" id="SSF47954">
    <property type="entry name" value="Cyclin-like"/>
    <property type="match status" value="1"/>
</dbReference>
<dbReference type="InterPro" id="IPR013763">
    <property type="entry name" value="Cyclin-like_dom"/>
</dbReference>
<dbReference type="FunFam" id="1.10.472.10:FF:000069">
    <property type="entry name" value="Cyclin-D5-1"/>
    <property type="match status" value="1"/>
</dbReference>
<dbReference type="InterPro" id="IPR039361">
    <property type="entry name" value="Cyclin"/>
</dbReference>
<evidence type="ECO:0000256" key="4">
    <source>
        <dbReference type="ARBA" id="ARBA00023306"/>
    </source>
</evidence>
<keyword evidence="2" id="KW-0132">Cell division</keyword>